<proteinExistence type="predicted"/>
<reference evidence="3" key="2">
    <citation type="journal article" date="2011" name="Proc. Natl. Acad. Sci. U.S.A.">
        <title>Obligate biotrophy features unraveled by the genomic analysis of rust fungi.</title>
        <authorList>
            <person name="Duplessis S."/>
            <person name="Cuomo C.A."/>
            <person name="Lin Y.-C."/>
            <person name="Aerts A."/>
            <person name="Tisserant E."/>
            <person name="Veneault-Fourrey C."/>
            <person name="Joly D.L."/>
            <person name="Hacquard S."/>
            <person name="Amselem J."/>
            <person name="Cantarel B.L."/>
            <person name="Chiu R."/>
            <person name="Coutinho P.M."/>
            <person name="Feau N."/>
            <person name="Field M."/>
            <person name="Frey P."/>
            <person name="Gelhaye E."/>
            <person name="Goldberg J."/>
            <person name="Grabherr M.G."/>
            <person name="Kodira C.D."/>
            <person name="Kohler A."/>
            <person name="Kuees U."/>
            <person name="Lindquist E.A."/>
            <person name="Lucas S.M."/>
            <person name="Mago R."/>
            <person name="Mauceli E."/>
            <person name="Morin E."/>
            <person name="Murat C."/>
            <person name="Pangilinan J.L."/>
            <person name="Park R."/>
            <person name="Pearson M."/>
            <person name="Quesneville H."/>
            <person name="Rouhier N."/>
            <person name="Sakthikumar S."/>
            <person name="Salamov A.A."/>
            <person name="Schmutz J."/>
            <person name="Selles B."/>
            <person name="Shapiro H."/>
            <person name="Tanguay P."/>
            <person name="Tuskan G.A."/>
            <person name="Henrissat B."/>
            <person name="Van de Peer Y."/>
            <person name="Rouze P."/>
            <person name="Ellis J.G."/>
            <person name="Dodds P.N."/>
            <person name="Schein J.E."/>
            <person name="Zhong S."/>
            <person name="Hamelin R.C."/>
            <person name="Grigoriev I.V."/>
            <person name="Szabo L.J."/>
            <person name="Martin F."/>
        </authorList>
    </citation>
    <scope>NUCLEOTIDE SEQUENCE [LARGE SCALE GENOMIC DNA]</scope>
    <source>
        <strain evidence="3">CRL 75-36-700-3 / race SCCL</strain>
    </source>
</reference>
<evidence type="ECO:0000313" key="2">
    <source>
        <dbReference type="EMBL" id="EFP75334.1"/>
    </source>
</evidence>
<dbReference type="AlphaFoldDB" id="E3JTK9"/>
<dbReference type="EMBL" id="DS178263">
    <property type="protein sequence ID" value="EFP75334.1"/>
    <property type="molecule type" value="Genomic_DNA"/>
</dbReference>
<gene>
    <name evidence="2" type="ORF">PGTG_01927</name>
</gene>
<evidence type="ECO:0000313" key="3">
    <source>
        <dbReference type="Proteomes" id="UP000008783"/>
    </source>
</evidence>
<dbReference type="VEuPathDB" id="FungiDB:PGTG_01927"/>
<dbReference type="Proteomes" id="UP000008783">
    <property type="component" value="Unassembled WGS sequence"/>
</dbReference>
<feature type="region of interest" description="Disordered" evidence="1">
    <location>
        <begin position="88"/>
        <end position="110"/>
    </location>
</feature>
<name>E3JTK9_PUCGT</name>
<sequence length="680" mass="78082">MSPPHSSGYLRKLRRIRTSPTDLIPPSTSRYFEMNRLFACALAVCLLPGIHGTLVNPKSSLTHDICQVCSSGTHTAFPDAVPLVKPAGENTCRGSAEEASKPRQVGKKSSHADFVLADTGNLRDPPVDNPRPAKKQTQTLINSNYEDTNQRQLWLAQKVDLNQLPSSSNTELYASGLEDMRERVPPELLPLPNLIFQVVINPDVLAPYNFRIKASLDLISEKYNFRSYTRQPEEKIPDLPVYMVSRLAPQDHKQVVVPRIVDTKNKLCSPYAITGVLSTLIKCVMFSQRALLNRMNTTPEEAVRQRISLMDWLLERFFSSDGQIPIFGEIQAAEYYRRKLKFKPIQRHLINHLHSHTDPRSDYTSEFTSHVVIGIWYLQQHPTKWTEHFDNKEMNFWAAMKESLAVINDVKSKSVLRTEPWGSQDHRDWGNFKIADLEEVLSPLTSKRSWVKARFPQFKQPAEELSFLEQEILYRRHTVYSDALPVNCRKRMLSIKTIPHFTGLQCNKRVQKVQQGRREIITIEDIFLIRLLGSTVKENPGQDVDKRLKILMSVLRGFYDTLNLHLKKLGIPFLPNSNPSYLEWLSGVLFDKEHSFPILGWIPQGLVSSYTVEFTPIQQQIILSLTSRRTNTHLFTDTAGFLGYWCKNYQPEYWHTYFKDESGFGKLLLNAIIMATSGQR</sequence>
<protein>
    <submittedName>
        <fullName evidence="2">Uncharacterized protein</fullName>
    </submittedName>
</protein>
<accession>E3JTK9</accession>
<dbReference type="OrthoDB" id="2496037at2759"/>
<dbReference type="InParanoid" id="E3JTK9"/>
<keyword evidence="3" id="KW-1185">Reference proteome</keyword>
<evidence type="ECO:0000256" key="1">
    <source>
        <dbReference type="SAM" id="MobiDB-lite"/>
    </source>
</evidence>
<reference key="1">
    <citation type="submission" date="2007-01" db="EMBL/GenBank/DDBJ databases">
        <title>The Genome Sequence of Puccinia graminis f. sp. tritici Strain CRL 75-36-700-3.</title>
        <authorList>
            <consortium name="The Broad Institute Genome Sequencing Platform"/>
            <person name="Birren B."/>
            <person name="Lander E."/>
            <person name="Galagan J."/>
            <person name="Nusbaum C."/>
            <person name="Devon K."/>
            <person name="Cuomo C."/>
            <person name="Jaffe D."/>
            <person name="Butler J."/>
            <person name="Alvarez P."/>
            <person name="Gnerre S."/>
            <person name="Grabherr M."/>
            <person name="Mauceli E."/>
            <person name="Brockman W."/>
            <person name="Young S."/>
            <person name="LaButti K."/>
            <person name="Sykes S."/>
            <person name="DeCaprio D."/>
            <person name="Crawford M."/>
            <person name="Koehrsen M."/>
            <person name="Engels R."/>
            <person name="Montgomery P."/>
            <person name="Pearson M."/>
            <person name="Howarth C."/>
            <person name="Larson L."/>
            <person name="White J."/>
            <person name="Zeng Q."/>
            <person name="Kodira C."/>
            <person name="Yandava C."/>
            <person name="Alvarado L."/>
            <person name="O'Leary S."/>
            <person name="Szabo L."/>
            <person name="Dean R."/>
            <person name="Schein J."/>
        </authorList>
    </citation>
    <scope>NUCLEOTIDE SEQUENCE</scope>
    <source>
        <strain>CRL 75-36-700-3</strain>
    </source>
</reference>
<dbReference type="RefSeq" id="XP_003319753.1">
    <property type="nucleotide sequence ID" value="XM_003319705.1"/>
</dbReference>
<dbReference type="GeneID" id="10542800"/>
<dbReference type="KEGG" id="pgr:PGTG_01927"/>
<dbReference type="HOGENOM" id="CLU_423421_0_0_1"/>
<feature type="region of interest" description="Disordered" evidence="1">
    <location>
        <begin position="117"/>
        <end position="136"/>
    </location>
</feature>
<organism evidence="2 3">
    <name type="scientific">Puccinia graminis f. sp. tritici (strain CRL 75-36-700-3 / race SCCL)</name>
    <name type="common">Black stem rust fungus</name>
    <dbReference type="NCBI Taxonomy" id="418459"/>
    <lineage>
        <taxon>Eukaryota</taxon>
        <taxon>Fungi</taxon>
        <taxon>Dikarya</taxon>
        <taxon>Basidiomycota</taxon>
        <taxon>Pucciniomycotina</taxon>
        <taxon>Pucciniomycetes</taxon>
        <taxon>Pucciniales</taxon>
        <taxon>Pucciniaceae</taxon>
        <taxon>Puccinia</taxon>
    </lineage>
</organism>